<dbReference type="Proteomes" id="UP000002009">
    <property type="component" value="Chromosome 7"/>
</dbReference>
<dbReference type="EMBL" id="CP001328">
    <property type="protein sequence ID" value="ACO64951.1"/>
    <property type="molecule type" value="Genomic_DNA"/>
</dbReference>
<feature type="region of interest" description="Disordered" evidence="4">
    <location>
        <begin position="633"/>
        <end position="658"/>
    </location>
</feature>
<keyword evidence="5" id="KW-0812">Transmembrane</keyword>
<sequence>MPEGTPTAFPTGRFAPVSTRDEPPTQPTTPAEADRTSASPSIGSWTRGRKTIAVVSEEEPGASDEDGDDGDDSFDDSAKGDTPEKPTAATVGIPRDPPQPSHVHVVVVSCKGLRGADFTGYSDPFVEVGAFGATKNRRFRTKPCRQTLNPSWNTNEARFLVACDASSSDGGGGATPFQGLVFSVFDKDLGSSSQFLGGATIAAKDVPSRGRWMETELTLTRSHPAGAIAEAETDAKAAGKYAIDPGGGKGGKDGSTDLGALKVRVAFADDLLDAIDRPQGVRGFSPSPSIDRRAQGVSPSPSVPVARSLPRMTSGGKSVKSDGTVPSVREGKFTHDVATASGLKTRRVHVCVVAGKHLVSADENGLSDPYVHVALDNSPASVFNSRSNRTKTARRTLNPVWGGGRGETFTFVRAPGAAEVQLRVWDADGGLQRSQFLGIATVPLFEAPADGSWSENLTVSLFPDGPSQEARHSGQCMGHLVVRVAAASPSPKTKAAGVVGSIPGGGEELEFWPDPRVPPPAPDAGPYVNKVTSSTFVYFQICGTRDLPTYRRGPEETTNVKATVALNSDRHVHHTAVQAEVLKDAVWMPEVCSFPRNPNSSTVTVRVYGNLTKLWDPTVMTDMARDVTMGLVDRGADGDKKNGKKKSSRYSQSKAKTTRGVSRWARGFGPDLNKKHFALGTLIGEVKIPVAALTPGDTVDPRWLPIAPVRSDDDKVPSWLAPYGDRLGEICVAAGAGFLREAPTDLVNPSDHWVLPTLGELEVRVLEVVGDPPPKDIASSWFGWGKHEDSVTGAGSAETENMLASGDVSVQLLWEGRAEKVATPHEHRSFGVTDPASELRVLVLAEGPLALDEVLLGAAVLPVRDVIDASRVNADRDDDRPAGRVETWLDVIGPHRTLRSSDMSDVNFRMRVTRERRPRGWRGQVRVSVGLVPKRAMHRWYLRQVARPRGEAYVDDTFKGVVASAERLVTALLAPVTAPLAAMAHTLSGRSPGLNNAWIAWHTALCLCARRHVLWAFFPLWCASGACFVGYACALARDACDVPGMYTGRRVLRTMSVREGHVSERRSASSSSSATGAAAGAAGVSGRWDASAASSSPVSNGASVSNSPVSNGGSVSKGSGSWSRRFGSVGSSWSRRFGSSRSSSSRTDDGSARGVSVKDQKTLRKKLIEEEERDLEEEERGIFGDESGLQVVDAGAFAPSGFGSDVLHATPLKGMGMKVAGNRVESDLELCRLRVQRWLKELRRLRAKVTRELADEERVEALRAKGQSTKAALQLIRRADAAAGRKRDKRRSRRGKDDDLDDHHDDAYGLLLKRMPFAGIVKMFSSTNPAELIVRLLQQLTWTLLLLLKAIGVTLFGSVVSLGKVHRALAGPCRAICAAIDPWNDRLEALGGVLSFRDGNLSYYACAAVTSVAAAWSAALYLVVAPAWTLLDAHSPVRLWHLAWIAGVAPCVPAVSRAALMKIVVAMERVQQNALGGLRVQPISLASIQALERTLEEEFIECGGTWDGVERAMRDEMVAQTTEARRRAEAAAALTRGETRDGAGMNPLRWLAHAAARAPTRLDHEHHRLLRLVNVPARPRRLTR</sequence>
<dbReference type="CDD" id="cd00030">
    <property type="entry name" value="C2"/>
    <property type="match status" value="2"/>
</dbReference>
<feature type="coiled-coil region" evidence="3">
    <location>
        <begin position="1228"/>
        <end position="1259"/>
    </location>
</feature>
<feature type="region of interest" description="Disordered" evidence="4">
    <location>
        <begin position="279"/>
        <end position="327"/>
    </location>
</feature>
<evidence type="ECO:0000256" key="4">
    <source>
        <dbReference type="SAM" id="MobiDB-lite"/>
    </source>
</evidence>
<feature type="region of interest" description="Disordered" evidence="4">
    <location>
        <begin position="1"/>
        <end position="100"/>
    </location>
</feature>
<dbReference type="PANTHER" id="PTHR45911">
    <property type="entry name" value="C2 DOMAIN-CONTAINING PROTEIN"/>
    <property type="match status" value="1"/>
</dbReference>
<keyword evidence="1" id="KW-0479">Metal-binding</keyword>
<evidence type="ECO:0000259" key="6">
    <source>
        <dbReference type="PROSITE" id="PS50004"/>
    </source>
</evidence>
<evidence type="ECO:0000313" key="7">
    <source>
        <dbReference type="EMBL" id="ACO64951.1"/>
    </source>
</evidence>
<feature type="compositionally biased region" description="Basic and acidic residues" evidence="4">
    <location>
        <begin position="1146"/>
        <end position="1160"/>
    </location>
</feature>
<dbReference type="InterPro" id="IPR035892">
    <property type="entry name" value="C2_domain_sf"/>
</dbReference>
<dbReference type="InParanoid" id="C1EB14"/>
<dbReference type="PROSITE" id="PS50004">
    <property type="entry name" value="C2"/>
    <property type="match status" value="2"/>
</dbReference>
<feature type="transmembrane region" description="Helical" evidence="5">
    <location>
        <begin position="1403"/>
        <end position="1428"/>
    </location>
</feature>
<evidence type="ECO:0000256" key="3">
    <source>
        <dbReference type="SAM" id="Coils"/>
    </source>
</evidence>
<protein>
    <recommendedName>
        <fullName evidence="6">C2 domain-containing protein</fullName>
    </recommendedName>
</protein>
<feature type="region of interest" description="Disordered" evidence="4">
    <location>
        <begin position="1280"/>
        <end position="1300"/>
    </location>
</feature>
<feature type="compositionally biased region" description="Low complexity" evidence="4">
    <location>
        <begin position="1095"/>
        <end position="1145"/>
    </location>
</feature>
<dbReference type="InterPro" id="IPR000008">
    <property type="entry name" value="C2_dom"/>
</dbReference>
<dbReference type="eggNOG" id="KOG0696">
    <property type="taxonomic scope" value="Eukaryota"/>
</dbReference>
<accession>C1EB14</accession>
<evidence type="ECO:0000256" key="2">
    <source>
        <dbReference type="ARBA" id="ARBA00022837"/>
    </source>
</evidence>
<dbReference type="SUPFAM" id="SSF49562">
    <property type="entry name" value="C2 domain (Calcium/lipid-binding domain, CaLB)"/>
    <property type="match status" value="2"/>
</dbReference>
<feature type="transmembrane region" description="Helical" evidence="5">
    <location>
        <begin position="1440"/>
        <end position="1460"/>
    </location>
</feature>
<dbReference type="PANTHER" id="PTHR45911:SF4">
    <property type="entry name" value="MULTIPLE C2 AND TRANSMEMBRANE DOMAIN-CONTAINING PROTEIN"/>
    <property type="match status" value="1"/>
</dbReference>
<dbReference type="Pfam" id="PF00168">
    <property type="entry name" value="C2"/>
    <property type="match status" value="2"/>
</dbReference>
<dbReference type="SMART" id="SM00239">
    <property type="entry name" value="C2"/>
    <property type="match status" value="3"/>
</dbReference>
<keyword evidence="8" id="KW-1185">Reference proteome</keyword>
<reference evidence="7 8" key="1">
    <citation type="journal article" date="2009" name="Science">
        <title>Green evolution and dynamic adaptations revealed by genomes of the marine picoeukaryotes Micromonas.</title>
        <authorList>
            <person name="Worden A.Z."/>
            <person name="Lee J.H."/>
            <person name="Mock T."/>
            <person name="Rouze P."/>
            <person name="Simmons M.P."/>
            <person name="Aerts A.L."/>
            <person name="Allen A.E."/>
            <person name="Cuvelier M.L."/>
            <person name="Derelle E."/>
            <person name="Everett M.V."/>
            <person name="Foulon E."/>
            <person name="Grimwood J."/>
            <person name="Gundlach H."/>
            <person name="Henrissat B."/>
            <person name="Napoli C."/>
            <person name="McDonald S.M."/>
            <person name="Parker M.S."/>
            <person name="Rombauts S."/>
            <person name="Salamov A."/>
            <person name="Von Dassow P."/>
            <person name="Badger J.H."/>
            <person name="Coutinho P.M."/>
            <person name="Demir E."/>
            <person name="Dubchak I."/>
            <person name="Gentemann C."/>
            <person name="Eikrem W."/>
            <person name="Gready J.E."/>
            <person name="John U."/>
            <person name="Lanier W."/>
            <person name="Lindquist E.A."/>
            <person name="Lucas S."/>
            <person name="Mayer K.F."/>
            <person name="Moreau H."/>
            <person name="Not F."/>
            <person name="Otillar R."/>
            <person name="Panaud O."/>
            <person name="Pangilinan J."/>
            <person name="Paulsen I."/>
            <person name="Piegu B."/>
            <person name="Poliakov A."/>
            <person name="Robbens S."/>
            <person name="Schmutz J."/>
            <person name="Toulza E."/>
            <person name="Wyss T."/>
            <person name="Zelensky A."/>
            <person name="Zhou K."/>
            <person name="Armbrust E.V."/>
            <person name="Bhattacharya D."/>
            <person name="Goodenough U.W."/>
            <person name="Van de Peer Y."/>
            <person name="Grigoriev I.V."/>
        </authorList>
    </citation>
    <scope>NUCLEOTIDE SEQUENCE [LARGE SCALE GENOMIC DNA]</scope>
    <source>
        <strain evidence="8">RCC299 / NOUM17</strain>
    </source>
</reference>
<dbReference type="GeneID" id="8245336"/>
<evidence type="ECO:0000313" key="8">
    <source>
        <dbReference type="Proteomes" id="UP000002009"/>
    </source>
</evidence>
<organism evidence="7 8">
    <name type="scientific">Micromonas commoda (strain RCC299 / NOUM17 / CCMP2709)</name>
    <name type="common">Picoplanktonic green alga</name>
    <dbReference type="NCBI Taxonomy" id="296587"/>
    <lineage>
        <taxon>Eukaryota</taxon>
        <taxon>Viridiplantae</taxon>
        <taxon>Chlorophyta</taxon>
        <taxon>Mamiellophyceae</taxon>
        <taxon>Mamiellales</taxon>
        <taxon>Mamiellaceae</taxon>
        <taxon>Micromonas</taxon>
    </lineage>
</organism>
<name>C1EB14_MICCC</name>
<dbReference type="Gene3D" id="2.60.40.150">
    <property type="entry name" value="C2 domain"/>
    <property type="match status" value="2"/>
</dbReference>
<gene>
    <name evidence="7" type="ORF">MICPUN_60269</name>
</gene>
<dbReference type="KEGG" id="mis:MICPUN_60269"/>
<evidence type="ECO:0000256" key="5">
    <source>
        <dbReference type="SAM" id="Phobius"/>
    </source>
</evidence>
<evidence type="ECO:0000256" key="1">
    <source>
        <dbReference type="ARBA" id="ARBA00022723"/>
    </source>
</evidence>
<proteinExistence type="predicted"/>
<feature type="region of interest" description="Disordered" evidence="4">
    <location>
        <begin position="1095"/>
        <end position="1160"/>
    </location>
</feature>
<dbReference type="RefSeq" id="XP_002503693.1">
    <property type="nucleotide sequence ID" value="XM_002503647.1"/>
</dbReference>
<dbReference type="OrthoDB" id="10059918at2759"/>
<keyword evidence="5" id="KW-1133">Transmembrane helix</keyword>
<keyword evidence="5" id="KW-0472">Membrane</keyword>
<feature type="compositionally biased region" description="Acidic residues" evidence="4">
    <location>
        <begin position="56"/>
        <end position="75"/>
    </location>
</feature>
<feature type="transmembrane region" description="Helical" evidence="5">
    <location>
        <begin position="1340"/>
        <end position="1362"/>
    </location>
</feature>
<dbReference type="STRING" id="296587.C1EB14"/>
<feature type="domain" description="C2" evidence="6">
    <location>
        <begin position="85"/>
        <end position="217"/>
    </location>
</feature>
<keyword evidence="3" id="KW-0175">Coiled coil</keyword>
<feature type="domain" description="C2" evidence="6">
    <location>
        <begin position="329"/>
        <end position="457"/>
    </location>
</feature>
<dbReference type="GO" id="GO:0016020">
    <property type="term" value="C:membrane"/>
    <property type="evidence" value="ECO:0007669"/>
    <property type="project" value="TreeGrafter"/>
</dbReference>
<keyword evidence="2" id="KW-0106">Calcium</keyword>
<dbReference type="GO" id="GO:0005509">
    <property type="term" value="F:calcium ion binding"/>
    <property type="evidence" value="ECO:0007669"/>
    <property type="project" value="TreeGrafter"/>
</dbReference>